<evidence type="ECO:0000313" key="1">
    <source>
        <dbReference type="EMBL" id="MBB4642566.1"/>
    </source>
</evidence>
<sequence>MEKHDTPELARTMLLLGRLDGRLQNSPATDIFLARARLEGAVALAGLAGVPIDVRSLQDWIAGRSPPPRASEGLNDPISVSAVFHFAISRDEDTRDPVLRATLNVLRSVLDDRAEAKTYGSDDLAYFGPMWRTIRDAVDLPFARADLLAIAHRVFELVALTEPSSGDGSEIVAIDGRSLDLPPRARDRHWLIAAALPRMLHRAGMTMRVIPSLVLLPKFLPPSPMALAEVLERALRKAIHAGLRDLDWIEREEARIRTGAQATKRSRAPLLSRLQIAYPGLQPKAVARLLSVSPQGARKLLTASSR</sequence>
<protein>
    <submittedName>
        <fullName evidence="1">Uncharacterized protein</fullName>
    </submittedName>
</protein>
<dbReference type="EMBL" id="JACHOV010000012">
    <property type="protein sequence ID" value="MBB4642566.1"/>
    <property type="molecule type" value="Genomic_DNA"/>
</dbReference>
<gene>
    <name evidence="1" type="ORF">HNQ99_002902</name>
</gene>
<name>A0A840HYS4_9SPHN</name>
<dbReference type="Proteomes" id="UP000575068">
    <property type="component" value="Unassembled WGS sequence"/>
</dbReference>
<dbReference type="RefSeq" id="WP_184476799.1">
    <property type="nucleotide sequence ID" value="NZ_JACHOV010000012.1"/>
</dbReference>
<comment type="caution">
    <text evidence="1">The sequence shown here is derived from an EMBL/GenBank/DDBJ whole genome shotgun (WGS) entry which is preliminary data.</text>
</comment>
<reference evidence="1 2" key="1">
    <citation type="submission" date="2020-08" db="EMBL/GenBank/DDBJ databases">
        <title>Genomic Encyclopedia of Type Strains, Phase IV (KMG-IV): sequencing the most valuable type-strain genomes for metagenomic binning, comparative biology and taxonomic classification.</title>
        <authorList>
            <person name="Goeker M."/>
        </authorList>
    </citation>
    <scope>NUCLEOTIDE SEQUENCE [LARGE SCALE GENOMIC DNA]</scope>
    <source>
        <strain evidence="1 2">DSM 7465</strain>
    </source>
</reference>
<keyword evidence="2" id="KW-1185">Reference proteome</keyword>
<proteinExistence type="predicted"/>
<dbReference type="AlphaFoldDB" id="A0A840HYS4"/>
<organism evidence="1 2">
    <name type="scientific">Rhizorhapis suberifaciens</name>
    <name type="common">corky root of lettuce</name>
    <dbReference type="NCBI Taxonomy" id="13656"/>
    <lineage>
        <taxon>Bacteria</taxon>
        <taxon>Pseudomonadati</taxon>
        <taxon>Pseudomonadota</taxon>
        <taxon>Alphaproteobacteria</taxon>
        <taxon>Sphingomonadales</taxon>
        <taxon>Sphingomonadaceae</taxon>
        <taxon>Rhizorhapis</taxon>
    </lineage>
</organism>
<evidence type="ECO:0000313" key="2">
    <source>
        <dbReference type="Proteomes" id="UP000575068"/>
    </source>
</evidence>
<accession>A0A840HYS4</accession>